<dbReference type="Proteomes" id="UP001157502">
    <property type="component" value="Chromosome 11"/>
</dbReference>
<sequence>MGGRTIFFVFCFSTCVYPPPPCPPSPLAFRPPRQRRVEPDPPDRAVGGTPPATPRPSPRTRPGQGDPSANPVPVTTHHPPSRGLHRPD</sequence>
<protein>
    <submittedName>
        <fullName evidence="1">Uncharacterized protein</fullName>
    </submittedName>
</protein>
<dbReference type="EMBL" id="CM055738">
    <property type="protein sequence ID" value="KAJ8004572.1"/>
    <property type="molecule type" value="Genomic_DNA"/>
</dbReference>
<accession>A0ACC2GLZ7</accession>
<comment type="caution">
    <text evidence="1">The sequence shown here is derived from an EMBL/GenBank/DDBJ whole genome shotgun (WGS) entry which is preliminary data.</text>
</comment>
<reference evidence="1" key="1">
    <citation type="submission" date="2021-05" db="EMBL/GenBank/DDBJ databases">
        <authorList>
            <person name="Pan Q."/>
            <person name="Jouanno E."/>
            <person name="Zahm M."/>
            <person name="Klopp C."/>
            <person name="Cabau C."/>
            <person name="Louis A."/>
            <person name="Berthelot C."/>
            <person name="Parey E."/>
            <person name="Roest Crollius H."/>
            <person name="Montfort J."/>
            <person name="Robinson-Rechavi M."/>
            <person name="Bouchez O."/>
            <person name="Lampietro C."/>
            <person name="Lopez Roques C."/>
            <person name="Donnadieu C."/>
            <person name="Postlethwait J."/>
            <person name="Bobe J."/>
            <person name="Dillon D."/>
            <person name="Chandos A."/>
            <person name="von Hippel F."/>
            <person name="Guiguen Y."/>
        </authorList>
    </citation>
    <scope>NUCLEOTIDE SEQUENCE</scope>
    <source>
        <strain evidence="1">YG-Jan2019</strain>
    </source>
</reference>
<gene>
    <name evidence="1" type="ORF">DPEC_G00137670</name>
</gene>
<evidence type="ECO:0000313" key="2">
    <source>
        <dbReference type="Proteomes" id="UP001157502"/>
    </source>
</evidence>
<evidence type="ECO:0000313" key="1">
    <source>
        <dbReference type="EMBL" id="KAJ8004572.1"/>
    </source>
</evidence>
<proteinExistence type="predicted"/>
<name>A0ACC2GLZ7_DALPE</name>
<organism evidence="1 2">
    <name type="scientific">Dallia pectoralis</name>
    <name type="common">Alaska blackfish</name>
    <dbReference type="NCBI Taxonomy" id="75939"/>
    <lineage>
        <taxon>Eukaryota</taxon>
        <taxon>Metazoa</taxon>
        <taxon>Chordata</taxon>
        <taxon>Craniata</taxon>
        <taxon>Vertebrata</taxon>
        <taxon>Euteleostomi</taxon>
        <taxon>Actinopterygii</taxon>
        <taxon>Neopterygii</taxon>
        <taxon>Teleostei</taxon>
        <taxon>Protacanthopterygii</taxon>
        <taxon>Esociformes</taxon>
        <taxon>Umbridae</taxon>
        <taxon>Dallia</taxon>
    </lineage>
</organism>
<keyword evidence="2" id="KW-1185">Reference proteome</keyword>